<dbReference type="InterPro" id="IPR055342">
    <property type="entry name" value="MreC_beta-barrel_core"/>
</dbReference>
<keyword evidence="6" id="KW-1133">Transmembrane helix</keyword>
<keyword evidence="6" id="KW-0812">Transmembrane</keyword>
<feature type="transmembrane region" description="Helical" evidence="6">
    <location>
        <begin position="12"/>
        <end position="31"/>
    </location>
</feature>
<feature type="domain" description="Rod shape-determining protein MreC beta-barrel core" evidence="7">
    <location>
        <begin position="125"/>
        <end position="271"/>
    </location>
</feature>
<evidence type="ECO:0000256" key="2">
    <source>
        <dbReference type="ARBA" id="ARBA00013855"/>
    </source>
</evidence>
<dbReference type="PIRSF" id="PIRSF038471">
    <property type="entry name" value="MreC"/>
    <property type="match status" value="1"/>
</dbReference>
<dbReference type="RefSeq" id="WP_001182997.1">
    <property type="nucleotide sequence ID" value="NZ_JEWH01000001.1"/>
</dbReference>
<proteinExistence type="inferred from homology"/>
<dbReference type="Gene3D" id="2.40.10.340">
    <property type="entry name" value="Rod shape-determining protein MreC, domain 1"/>
    <property type="match status" value="1"/>
</dbReference>
<dbReference type="PANTHER" id="PTHR34138:SF1">
    <property type="entry name" value="CELL SHAPE-DETERMINING PROTEIN MREC"/>
    <property type="match status" value="1"/>
</dbReference>
<dbReference type="InterPro" id="IPR007221">
    <property type="entry name" value="MreC"/>
</dbReference>
<dbReference type="GO" id="GO:0008360">
    <property type="term" value="P:regulation of cell shape"/>
    <property type="evidence" value="ECO:0007669"/>
    <property type="project" value="UniProtKB-KW"/>
</dbReference>
<evidence type="ECO:0000256" key="1">
    <source>
        <dbReference type="ARBA" id="ARBA00009369"/>
    </source>
</evidence>
<dbReference type="NCBIfam" id="TIGR00219">
    <property type="entry name" value="mreC"/>
    <property type="match status" value="1"/>
</dbReference>
<comment type="function">
    <text evidence="5">Involved in formation and maintenance of cell shape.</text>
</comment>
<dbReference type="GO" id="GO:0005886">
    <property type="term" value="C:plasma membrane"/>
    <property type="evidence" value="ECO:0007669"/>
    <property type="project" value="TreeGrafter"/>
</dbReference>
<dbReference type="EMBL" id="JEWH01000001">
    <property type="protein sequence ID" value="EXB07737.1"/>
    <property type="molecule type" value="Genomic_DNA"/>
</dbReference>
<comment type="similarity">
    <text evidence="1 5">Belongs to the MreC family.</text>
</comment>
<dbReference type="Gene3D" id="2.40.10.350">
    <property type="entry name" value="Rod shape-determining protein MreC, domain 2"/>
    <property type="match status" value="1"/>
</dbReference>
<name>A0A009HTZ6_ACIB9</name>
<evidence type="ECO:0000256" key="6">
    <source>
        <dbReference type="SAM" id="Phobius"/>
    </source>
</evidence>
<evidence type="ECO:0000313" key="8">
    <source>
        <dbReference type="EMBL" id="EXB07737.1"/>
    </source>
</evidence>
<gene>
    <name evidence="8" type="primary">mreC</name>
    <name evidence="8" type="ORF">J512_0139</name>
</gene>
<protein>
    <recommendedName>
        <fullName evidence="2 5">Cell shape-determining protein MreC</fullName>
    </recommendedName>
    <alternativeName>
        <fullName evidence="4 5">Cell shape protein MreC</fullName>
    </alternativeName>
</protein>
<reference evidence="8 9" key="1">
    <citation type="submission" date="2014-02" db="EMBL/GenBank/DDBJ databases">
        <title>Comparative genomics and transcriptomics to identify genetic mechanisms underlying the emergence of carbapenem resistant Acinetobacter baumannii (CRAb).</title>
        <authorList>
            <person name="Harris A.D."/>
            <person name="Johnson K.J."/>
            <person name="George J."/>
            <person name="Shefchek K."/>
            <person name="Daugherty S.C."/>
            <person name="Parankush S."/>
            <person name="Sadzewicz L."/>
            <person name="Tallon L."/>
            <person name="Sengamalay N."/>
            <person name="Hazen T.H."/>
            <person name="Rasko D.A."/>
        </authorList>
    </citation>
    <scope>NUCLEOTIDE SEQUENCE [LARGE SCALE GENOMIC DNA]</scope>
    <source>
        <strain evidence="8 9">1295743</strain>
    </source>
</reference>
<dbReference type="Pfam" id="PF04085">
    <property type="entry name" value="MreC"/>
    <property type="match status" value="1"/>
</dbReference>
<dbReference type="PANTHER" id="PTHR34138">
    <property type="entry name" value="CELL SHAPE-DETERMINING PROTEIN MREC"/>
    <property type="match status" value="1"/>
</dbReference>
<keyword evidence="6" id="KW-0472">Membrane</keyword>
<dbReference type="InterPro" id="IPR042175">
    <property type="entry name" value="Cell/Rod_MreC_2"/>
</dbReference>
<evidence type="ECO:0000256" key="3">
    <source>
        <dbReference type="ARBA" id="ARBA00022960"/>
    </source>
</evidence>
<organism evidence="8 9">
    <name type="scientific">Acinetobacter baumannii (strain 1295743)</name>
    <dbReference type="NCBI Taxonomy" id="1310613"/>
    <lineage>
        <taxon>Bacteria</taxon>
        <taxon>Pseudomonadati</taxon>
        <taxon>Pseudomonadota</taxon>
        <taxon>Gammaproteobacteria</taxon>
        <taxon>Moraxellales</taxon>
        <taxon>Moraxellaceae</taxon>
        <taxon>Acinetobacter</taxon>
        <taxon>Acinetobacter calcoaceticus/baumannii complex</taxon>
    </lineage>
</organism>
<dbReference type="AlphaFoldDB" id="A0A009HTZ6"/>
<keyword evidence="3 5" id="KW-0133">Cell shape</keyword>
<evidence type="ECO:0000313" key="9">
    <source>
        <dbReference type="Proteomes" id="UP000020595"/>
    </source>
</evidence>
<sequence>MQPNIFSRQPPSFRSFIIAVITCLVVLFFDWRMPYVIQPARDVLYAAYNPIYALASYPVLSREWLNQQTKSETQLRRENTAMQAELLQAQVRLQKLSELSAENTRLRGLLDTPLIIDGRMEIAEVIGTDADPLRHIIIINRGAMDHLKVGQTVLDDKGIMGQIINVYPHSSRVMLLSDKEHSLSVRLERTGMRAIVSGTGDLGRLKMEYVPTSANIQVGDKVLSSGLGEHFPAGYAVGTVAKIRRHNSGEFAEIDVTPAAQLATGHHVVVLFSDSLAKEQPYADR</sequence>
<dbReference type="Proteomes" id="UP000020595">
    <property type="component" value="Unassembled WGS sequence"/>
</dbReference>
<evidence type="ECO:0000256" key="5">
    <source>
        <dbReference type="PIRNR" id="PIRNR038471"/>
    </source>
</evidence>
<dbReference type="GeneID" id="92895057"/>
<dbReference type="PATRIC" id="fig|1310613.3.peg.131"/>
<accession>A0A009HTZ6</accession>
<evidence type="ECO:0000259" key="7">
    <source>
        <dbReference type="Pfam" id="PF04085"/>
    </source>
</evidence>
<dbReference type="InterPro" id="IPR042177">
    <property type="entry name" value="Cell/Rod_1"/>
</dbReference>
<comment type="caution">
    <text evidence="8">The sequence shown here is derived from an EMBL/GenBank/DDBJ whole genome shotgun (WGS) entry which is preliminary data.</text>
</comment>
<evidence type="ECO:0000256" key="4">
    <source>
        <dbReference type="ARBA" id="ARBA00032089"/>
    </source>
</evidence>